<dbReference type="InterPro" id="IPR011991">
    <property type="entry name" value="ArsR-like_HTH"/>
</dbReference>
<evidence type="ECO:0000259" key="4">
    <source>
        <dbReference type="PROSITE" id="PS50987"/>
    </source>
</evidence>
<dbReference type="PROSITE" id="PS50987">
    <property type="entry name" value="HTH_ARSR_2"/>
    <property type="match status" value="1"/>
</dbReference>
<keyword evidence="6" id="KW-1185">Reference proteome</keyword>
<dbReference type="RefSeq" id="WP_243067958.1">
    <property type="nucleotide sequence ID" value="NZ_JAIVFK010000021.1"/>
</dbReference>
<dbReference type="InterPro" id="IPR001845">
    <property type="entry name" value="HTH_ArsR_DNA-bd_dom"/>
</dbReference>
<keyword evidence="1" id="KW-0805">Transcription regulation</keyword>
<comment type="caution">
    <text evidence="5">The sequence shown here is derived from an EMBL/GenBank/DDBJ whole genome shotgun (WGS) entry which is preliminary data.</text>
</comment>
<dbReference type="InterPro" id="IPR036390">
    <property type="entry name" value="WH_DNA-bd_sf"/>
</dbReference>
<evidence type="ECO:0000313" key="6">
    <source>
        <dbReference type="Proteomes" id="UP001139104"/>
    </source>
</evidence>
<accession>A0ABS9Z9L7</accession>
<dbReference type="Proteomes" id="UP001139104">
    <property type="component" value="Unassembled WGS sequence"/>
</dbReference>
<dbReference type="Pfam" id="PF01022">
    <property type="entry name" value="HTH_5"/>
    <property type="match status" value="1"/>
</dbReference>
<feature type="domain" description="HTH arsR-type" evidence="4">
    <location>
        <begin position="10"/>
        <end position="104"/>
    </location>
</feature>
<dbReference type="CDD" id="cd00090">
    <property type="entry name" value="HTH_ARSR"/>
    <property type="match status" value="1"/>
</dbReference>
<dbReference type="PANTHER" id="PTHR43132">
    <property type="entry name" value="ARSENICAL RESISTANCE OPERON REPRESSOR ARSR-RELATED"/>
    <property type="match status" value="1"/>
</dbReference>
<dbReference type="InterPro" id="IPR051011">
    <property type="entry name" value="Metal_resp_trans_reg"/>
</dbReference>
<evidence type="ECO:0000256" key="2">
    <source>
        <dbReference type="ARBA" id="ARBA00023125"/>
    </source>
</evidence>
<dbReference type="EMBL" id="JAIVFP010000001">
    <property type="protein sequence ID" value="MCI4684045.1"/>
    <property type="molecule type" value="Genomic_DNA"/>
</dbReference>
<dbReference type="NCBIfam" id="NF033788">
    <property type="entry name" value="HTH_metalloreg"/>
    <property type="match status" value="1"/>
</dbReference>
<dbReference type="PRINTS" id="PR00778">
    <property type="entry name" value="HTHARSR"/>
</dbReference>
<evidence type="ECO:0000256" key="3">
    <source>
        <dbReference type="ARBA" id="ARBA00023163"/>
    </source>
</evidence>
<name>A0ABS9Z9L7_9HYPH</name>
<evidence type="ECO:0000313" key="5">
    <source>
        <dbReference type="EMBL" id="MCI4684045.1"/>
    </source>
</evidence>
<keyword evidence="3" id="KW-0804">Transcription</keyword>
<proteinExistence type="predicted"/>
<reference evidence="5" key="1">
    <citation type="journal article" date="2022" name="ISME J.">
        <title>Identification of active gaseous-alkane degraders at natural gas seeps.</title>
        <authorList>
            <person name="Farhan Ul Haque M."/>
            <person name="Hernandez M."/>
            <person name="Crombie A.T."/>
            <person name="Murrell J.C."/>
        </authorList>
    </citation>
    <scope>NUCLEOTIDE SEQUENCE</scope>
    <source>
        <strain evidence="5">PC2</strain>
    </source>
</reference>
<dbReference type="PANTHER" id="PTHR43132:SF2">
    <property type="entry name" value="ARSENICAL RESISTANCE OPERON REPRESSOR ARSR-RELATED"/>
    <property type="match status" value="1"/>
</dbReference>
<gene>
    <name evidence="5" type="ORF">K2U94_14970</name>
</gene>
<protein>
    <submittedName>
        <fullName evidence="5">Metalloregulator ArsR/SmtB family transcription factor</fullName>
    </submittedName>
</protein>
<dbReference type="SMART" id="SM00418">
    <property type="entry name" value="HTH_ARSR"/>
    <property type="match status" value="1"/>
</dbReference>
<dbReference type="Gene3D" id="1.10.10.10">
    <property type="entry name" value="Winged helix-like DNA-binding domain superfamily/Winged helix DNA-binding domain"/>
    <property type="match status" value="1"/>
</dbReference>
<organism evidence="5 6">
    <name type="scientific">Candidatus Rhodoblastus alkanivorans</name>
    <dbReference type="NCBI Taxonomy" id="2954117"/>
    <lineage>
        <taxon>Bacteria</taxon>
        <taxon>Pseudomonadati</taxon>
        <taxon>Pseudomonadota</taxon>
        <taxon>Alphaproteobacteria</taxon>
        <taxon>Hyphomicrobiales</taxon>
        <taxon>Rhodoblastaceae</taxon>
        <taxon>Rhodoblastus</taxon>
    </lineage>
</organism>
<dbReference type="InterPro" id="IPR036388">
    <property type="entry name" value="WH-like_DNA-bd_sf"/>
</dbReference>
<sequence length="113" mass="12500">MIVKQFELELFDSAADHACDLIKALAHPARLRIVCALSGHECCVTSLAEIAAVPISTISRHLALLRKDRIVKTRRARQTVFYSLNDENVGKFVDILAATFCAVAPPNAKRRKV</sequence>
<keyword evidence="2" id="KW-0238">DNA-binding</keyword>
<dbReference type="SUPFAM" id="SSF46785">
    <property type="entry name" value="Winged helix' DNA-binding domain"/>
    <property type="match status" value="1"/>
</dbReference>
<evidence type="ECO:0000256" key="1">
    <source>
        <dbReference type="ARBA" id="ARBA00023015"/>
    </source>
</evidence>